<evidence type="ECO:0000259" key="1">
    <source>
        <dbReference type="PROSITE" id="PS50097"/>
    </source>
</evidence>
<dbReference type="CDD" id="cd18186">
    <property type="entry name" value="BTB_POZ_ZBTB_KLHL-like"/>
    <property type="match status" value="1"/>
</dbReference>
<keyword evidence="3" id="KW-1185">Reference proteome</keyword>
<dbReference type="InterPro" id="IPR011333">
    <property type="entry name" value="SKP1/BTB/POZ_sf"/>
</dbReference>
<dbReference type="Pfam" id="PF00651">
    <property type="entry name" value="BTB"/>
    <property type="match status" value="1"/>
</dbReference>
<comment type="caution">
    <text evidence="2">The sequence shown here is derived from an EMBL/GenBank/DDBJ whole genome shotgun (WGS) entry which is preliminary data.</text>
</comment>
<evidence type="ECO:0000313" key="3">
    <source>
        <dbReference type="Proteomes" id="UP001221142"/>
    </source>
</evidence>
<dbReference type="Proteomes" id="UP001221142">
    <property type="component" value="Unassembled WGS sequence"/>
</dbReference>
<gene>
    <name evidence="2" type="ORF">FB45DRAFT_958001</name>
</gene>
<dbReference type="AlphaFoldDB" id="A0AAD7AY99"/>
<dbReference type="PROSITE" id="PS50097">
    <property type="entry name" value="BTB"/>
    <property type="match status" value="1"/>
</dbReference>
<reference evidence="2" key="1">
    <citation type="submission" date="2023-03" db="EMBL/GenBank/DDBJ databases">
        <title>Massive genome expansion in bonnet fungi (Mycena s.s.) driven by repeated elements and novel gene families across ecological guilds.</title>
        <authorList>
            <consortium name="Lawrence Berkeley National Laboratory"/>
            <person name="Harder C.B."/>
            <person name="Miyauchi S."/>
            <person name="Viragh M."/>
            <person name="Kuo A."/>
            <person name="Thoen E."/>
            <person name="Andreopoulos B."/>
            <person name="Lu D."/>
            <person name="Skrede I."/>
            <person name="Drula E."/>
            <person name="Henrissat B."/>
            <person name="Morin E."/>
            <person name="Kohler A."/>
            <person name="Barry K."/>
            <person name="LaButti K."/>
            <person name="Morin E."/>
            <person name="Salamov A."/>
            <person name="Lipzen A."/>
            <person name="Mereny Z."/>
            <person name="Hegedus B."/>
            <person name="Baldrian P."/>
            <person name="Stursova M."/>
            <person name="Weitz H."/>
            <person name="Taylor A."/>
            <person name="Grigoriev I.V."/>
            <person name="Nagy L.G."/>
            <person name="Martin F."/>
            <person name="Kauserud H."/>
        </authorList>
    </citation>
    <scope>NUCLEOTIDE SEQUENCE</scope>
    <source>
        <strain evidence="2">9284</strain>
    </source>
</reference>
<dbReference type="EMBL" id="JARKIF010000115">
    <property type="protein sequence ID" value="KAJ7604148.1"/>
    <property type="molecule type" value="Genomic_DNA"/>
</dbReference>
<dbReference type="InterPro" id="IPR000210">
    <property type="entry name" value="BTB/POZ_dom"/>
</dbReference>
<dbReference type="SUPFAM" id="SSF54695">
    <property type="entry name" value="POZ domain"/>
    <property type="match status" value="1"/>
</dbReference>
<proteinExistence type="predicted"/>
<feature type="domain" description="BTB" evidence="1">
    <location>
        <begin position="18"/>
        <end position="89"/>
    </location>
</feature>
<organism evidence="2 3">
    <name type="scientific">Roridomyces roridus</name>
    <dbReference type="NCBI Taxonomy" id="1738132"/>
    <lineage>
        <taxon>Eukaryota</taxon>
        <taxon>Fungi</taxon>
        <taxon>Dikarya</taxon>
        <taxon>Basidiomycota</taxon>
        <taxon>Agaricomycotina</taxon>
        <taxon>Agaricomycetes</taxon>
        <taxon>Agaricomycetidae</taxon>
        <taxon>Agaricales</taxon>
        <taxon>Marasmiineae</taxon>
        <taxon>Mycenaceae</taxon>
        <taxon>Roridomyces</taxon>
    </lineage>
</organism>
<accession>A0AAD7AY99</accession>
<protein>
    <recommendedName>
        <fullName evidence="1">BTB domain-containing protein</fullName>
    </recommendedName>
</protein>
<dbReference type="SMART" id="SM00225">
    <property type="entry name" value="BTB"/>
    <property type="match status" value="1"/>
</dbReference>
<name>A0AAD7AY99_9AGAR</name>
<sequence>MQTDDTPHRTPELWFDDGNIVIQAENSQFRVHRGILAARSPVFRDMLSFPQPSDAELVEGCSLVCFHDSAVEVNVFLKAIFDSEFFMEHPSRTELETIVGVLRLSHKYEVPYLQRRALIHLSSPFCTTLSRYDRMVALADLAESGKDALEDHLPAKDTISWPTEVLDDETFFGVLIPLVREVGAIWVLPQLFYHLSARFKALAEEKILKIWTKIGINDQMTSFRGHEIQGQSLTVDVTTFLTDLIGDDCQSDRSCARARLFAIRITREVTRDLPSMPLEVWGAAEWEAFGTEVCRNCLVSLREKHRAARQAFWNKLPEMYKLPPWEELEKIKVEAIGKIF</sequence>
<evidence type="ECO:0000313" key="2">
    <source>
        <dbReference type="EMBL" id="KAJ7604148.1"/>
    </source>
</evidence>
<dbReference type="Gene3D" id="3.30.710.10">
    <property type="entry name" value="Potassium Channel Kv1.1, Chain A"/>
    <property type="match status" value="1"/>
</dbReference>